<dbReference type="CDD" id="cd03426">
    <property type="entry name" value="NUDIX_CoAse_Nudt7"/>
    <property type="match status" value="1"/>
</dbReference>
<dbReference type="Pfam" id="PF00293">
    <property type="entry name" value="NUDIX"/>
    <property type="match status" value="1"/>
</dbReference>
<dbReference type="WBParaSite" id="MCU_006880-RA">
    <property type="protein sequence ID" value="MCU_006880-RA"/>
    <property type="gene ID" value="MCU_006880"/>
</dbReference>
<dbReference type="InterPro" id="IPR015797">
    <property type="entry name" value="NUDIX_hydrolase-like_dom_sf"/>
</dbReference>
<evidence type="ECO:0000256" key="5">
    <source>
        <dbReference type="ARBA" id="ARBA00022842"/>
    </source>
</evidence>
<evidence type="ECO:0000259" key="7">
    <source>
        <dbReference type="PROSITE" id="PS51462"/>
    </source>
</evidence>
<dbReference type="OrthoDB" id="10262892at2759"/>
<dbReference type="PANTHER" id="PTHR12992:SF11">
    <property type="entry name" value="MITOCHONDRIAL COENZYME A DIPHOSPHATASE NUDT8"/>
    <property type="match status" value="1"/>
</dbReference>
<dbReference type="Gene3D" id="3.90.79.10">
    <property type="entry name" value="Nucleoside Triphosphate Pyrophosphohydrolase"/>
    <property type="match status" value="1"/>
</dbReference>
<dbReference type="Proteomes" id="UP000267029">
    <property type="component" value="Unassembled WGS sequence"/>
</dbReference>
<evidence type="ECO:0000256" key="1">
    <source>
        <dbReference type="ARBA" id="ARBA00001936"/>
    </source>
</evidence>
<evidence type="ECO:0000256" key="2">
    <source>
        <dbReference type="ARBA" id="ARBA00001946"/>
    </source>
</evidence>
<dbReference type="AlphaFoldDB" id="A0A0R3U4U3"/>
<keyword evidence="3" id="KW-0479">Metal-binding</keyword>
<gene>
    <name evidence="8" type="ORF">MCOS_LOCUS1689</name>
</gene>
<proteinExistence type="predicted"/>
<keyword evidence="6" id="KW-0464">Manganese</keyword>
<name>A0A0R3U4U3_MESCO</name>
<evidence type="ECO:0000313" key="9">
    <source>
        <dbReference type="Proteomes" id="UP000267029"/>
    </source>
</evidence>
<evidence type="ECO:0000256" key="4">
    <source>
        <dbReference type="ARBA" id="ARBA00022801"/>
    </source>
</evidence>
<protein>
    <submittedName>
        <fullName evidence="10">Nudix hydrolase domain-containing protein</fullName>
    </submittedName>
</protein>
<dbReference type="InterPro" id="IPR020084">
    <property type="entry name" value="NUDIX_hydrolase_CS"/>
</dbReference>
<keyword evidence="4" id="KW-0378">Hydrolase</keyword>
<keyword evidence="5" id="KW-0460">Magnesium</keyword>
<dbReference type="GO" id="GO:0010945">
    <property type="term" value="F:coenzyme A diphosphatase activity"/>
    <property type="evidence" value="ECO:0007669"/>
    <property type="project" value="InterPro"/>
</dbReference>
<feature type="domain" description="Nudix hydrolase" evidence="7">
    <location>
        <begin position="32"/>
        <end position="187"/>
    </location>
</feature>
<organism evidence="10">
    <name type="scientific">Mesocestoides corti</name>
    <name type="common">Flatworm</name>
    <dbReference type="NCBI Taxonomy" id="53468"/>
    <lineage>
        <taxon>Eukaryota</taxon>
        <taxon>Metazoa</taxon>
        <taxon>Spiralia</taxon>
        <taxon>Lophotrochozoa</taxon>
        <taxon>Platyhelminthes</taxon>
        <taxon>Cestoda</taxon>
        <taxon>Eucestoda</taxon>
        <taxon>Cyclophyllidea</taxon>
        <taxon>Mesocestoididae</taxon>
        <taxon>Mesocestoides</taxon>
    </lineage>
</organism>
<dbReference type="EMBL" id="UXSR01000229">
    <property type="protein sequence ID" value="VDD75686.1"/>
    <property type="molecule type" value="Genomic_DNA"/>
</dbReference>
<comment type="cofactor">
    <cofactor evidence="1">
        <name>Mn(2+)</name>
        <dbReference type="ChEBI" id="CHEBI:29035"/>
    </cofactor>
</comment>
<evidence type="ECO:0000256" key="6">
    <source>
        <dbReference type="ARBA" id="ARBA00023211"/>
    </source>
</evidence>
<dbReference type="PROSITE" id="PS00893">
    <property type="entry name" value="NUDIX_BOX"/>
    <property type="match status" value="1"/>
</dbReference>
<evidence type="ECO:0000313" key="10">
    <source>
        <dbReference type="WBParaSite" id="MCU_006880-RA"/>
    </source>
</evidence>
<dbReference type="SUPFAM" id="SSF55811">
    <property type="entry name" value="Nudix"/>
    <property type="match status" value="1"/>
</dbReference>
<comment type="cofactor">
    <cofactor evidence="2">
        <name>Mg(2+)</name>
        <dbReference type="ChEBI" id="CHEBI:18420"/>
    </cofactor>
</comment>
<reference evidence="10" key="2">
    <citation type="submission" date="2019-11" db="UniProtKB">
        <authorList>
            <consortium name="WormBaseParasite"/>
        </authorList>
    </citation>
    <scope>IDENTIFICATION</scope>
</reference>
<dbReference type="InterPro" id="IPR000086">
    <property type="entry name" value="NUDIX_hydrolase_dom"/>
</dbReference>
<dbReference type="PROSITE" id="PS51462">
    <property type="entry name" value="NUDIX"/>
    <property type="match status" value="1"/>
</dbReference>
<dbReference type="PANTHER" id="PTHR12992">
    <property type="entry name" value="NUDIX HYDROLASE"/>
    <property type="match status" value="1"/>
</dbReference>
<dbReference type="STRING" id="53468.A0A0R3U4U3"/>
<sequence>MSSLTDLFCAANRQRCIALLKQGTPLRPKPKKFVESSVIIPLCYYDNEPAILYTKRTMRVRHSPGDVSFPGGRMDPGETPIAAALRELEEEVGIPCSFVDVWTTFAPCPTRSKLILIHPVVGFCGYYNSQTQMLSRDPGNGGPHTRLKPSDYEVDAVIFRSVEWLSRPRNRNYCLFRENPLLPFTGVTSFLGNPNACHLRHHGGAVHATPVFGWPPGICECPKISGVTAILTYQFLSCLLPEGLPKHPFIPDPFTPHF</sequence>
<reference evidence="8 9" key="1">
    <citation type="submission" date="2018-10" db="EMBL/GenBank/DDBJ databases">
        <authorList>
            <consortium name="Pathogen Informatics"/>
        </authorList>
    </citation>
    <scope>NUCLEOTIDE SEQUENCE [LARGE SCALE GENOMIC DNA]</scope>
</reference>
<accession>A0A0R3U4U3</accession>
<evidence type="ECO:0000256" key="3">
    <source>
        <dbReference type="ARBA" id="ARBA00022723"/>
    </source>
</evidence>
<dbReference type="GO" id="GO:0046872">
    <property type="term" value="F:metal ion binding"/>
    <property type="evidence" value="ECO:0007669"/>
    <property type="project" value="UniProtKB-KW"/>
</dbReference>
<keyword evidence="9" id="KW-1185">Reference proteome</keyword>
<dbReference type="InterPro" id="IPR045121">
    <property type="entry name" value="CoAse"/>
</dbReference>
<evidence type="ECO:0000313" key="8">
    <source>
        <dbReference type="EMBL" id="VDD75686.1"/>
    </source>
</evidence>